<protein>
    <submittedName>
        <fullName evidence="1">NAD-specific glutamate dehydrogenase</fullName>
        <ecNumber evidence="1">1.4.1.2</ecNumber>
    </submittedName>
</protein>
<dbReference type="AlphaFoldDB" id="A0A2X2Y7V1"/>
<evidence type="ECO:0000313" key="2">
    <source>
        <dbReference type="Proteomes" id="UP000250223"/>
    </source>
</evidence>
<proteinExistence type="predicted"/>
<accession>A0A2X2Y7V1</accession>
<dbReference type="RefSeq" id="WP_413814378.1">
    <property type="nucleotide sequence ID" value="NZ_UAWC01000014.1"/>
</dbReference>
<keyword evidence="1" id="KW-0560">Oxidoreductase</keyword>
<dbReference type="EMBL" id="UAWC01000014">
    <property type="protein sequence ID" value="SQB34590.1"/>
    <property type="molecule type" value="Genomic_DNA"/>
</dbReference>
<name>A0A2X2Y7V1_CLOCO</name>
<dbReference type="Proteomes" id="UP000250223">
    <property type="component" value="Unassembled WGS sequence"/>
</dbReference>
<evidence type="ECO:0000313" key="1">
    <source>
        <dbReference type="EMBL" id="SQB34590.1"/>
    </source>
</evidence>
<dbReference type="EC" id="1.4.1.2" evidence="1"/>
<gene>
    <name evidence="1" type="ORF">NCTC13028_01506</name>
</gene>
<sequence>MNIIKLSRQNDWGTFTGKPVELNGSKGRTEATGLGVAIVAREALKKT</sequence>
<reference evidence="1 2" key="1">
    <citation type="submission" date="2018-06" db="EMBL/GenBank/DDBJ databases">
        <authorList>
            <consortium name="Pathogen Informatics"/>
            <person name="Doyle S."/>
        </authorList>
    </citation>
    <scope>NUCLEOTIDE SEQUENCE [LARGE SCALE GENOMIC DNA]</scope>
    <source>
        <strain evidence="1 2">NCTC13028</strain>
    </source>
</reference>
<dbReference type="Gene3D" id="3.40.50.720">
    <property type="entry name" value="NAD(P)-binding Rossmann-like Domain"/>
    <property type="match status" value="1"/>
</dbReference>
<organism evidence="1 2">
    <name type="scientific">Clostridium cochlearium</name>
    <dbReference type="NCBI Taxonomy" id="1494"/>
    <lineage>
        <taxon>Bacteria</taxon>
        <taxon>Bacillati</taxon>
        <taxon>Bacillota</taxon>
        <taxon>Clostridia</taxon>
        <taxon>Eubacteriales</taxon>
        <taxon>Clostridiaceae</taxon>
        <taxon>Clostridium</taxon>
    </lineage>
</organism>
<dbReference type="GO" id="GO:0004352">
    <property type="term" value="F:glutamate dehydrogenase (NAD+) activity"/>
    <property type="evidence" value="ECO:0007669"/>
    <property type="project" value="UniProtKB-EC"/>
</dbReference>